<dbReference type="AlphaFoldDB" id="A0A9X3R920"/>
<dbReference type="SUPFAM" id="SSF53067">
    <property type="entry name" value="Actin-like ATPase domain"/>
    <property type="match status" value="1"/>
</dbReference>
<reference evidence="7" key="1">
    <citation type="submission" date="2022-05" db="EMBL/GenBank/DDBJ databases">
        <authorList>
            <person name="Colautti A."/>
            <person name="Iacumin L."/>
        </authorList>
    </citation>
    <scope>NUCLEOTIDE SEQUENCE</scope>
    <source>
        <strain evidence="7">DSM 30747</strain>
    </source>
</reference>
<protein>
    <submittedName>
        <fullName evidence="7">Type II pantothenate kinase</fullName>
        <ecNumber evidence="7">2.7.1.33</ecNumber>
    </submittedName>
</protein>
<dbReference type="NCBIfam" id="NF009842">
    <property type="entry name" value="PRK13317.1"/>
    <property type="match status" value="1"/>
</dbReference>
<dbReference type="EMBL" id="JAMKBI010000002">
    <property type="protein sequence ID" value="MCZ8532441.1"/>
    <property type="molecule type" value="Genomic_DNA"/>
</dbReference>
<keyword evidence="3" id="KW-0547">Nucleotide-binding</keyword>
<dbReference type="PIRSF" id="PIRSF036940">
    <property type="entry name" value="PanK_bac_aCoA"/>
    <property type="match status" value="1"/>
</dbReference>
<dbReference type="GO" id="GO:0005829">
    <property type="term" value="C:cytosol"/>
    <property type="evidence" value="ECO:0007669"/>
    <property type="project" value="TreeGrafter"/>
</dbReference>
<dbReference type="InterPro" id="IPR043129">
    <property type="entry name" value="ATPase_NBD"/>
</dbReference>
<gene>
    <name evidence="7" type="primary">coaW</name>
    <name evidence="7" type="ORF">M9R61_03630</name>
</gene>
<evidence type="ECO:0000256" key="6">
    <source>
        <dbReference type="ARBA" id="ARBA00022993"/>
    </source>
</evidence>
<sequence length="276" mass="30030">MTTRIGIDAGGTLTKIAYWNENNEMVFDRFLSSDFQKVKEWIESNHPNASICVTGGRAEQLKVHFSSKEDIPYIVEFDATMNGVMYQMKQGSIEPKAAIIANIGTGTSIHIMQNNIHKRLGGTGIGGGTLLGLGMALTGISDFEEIIKQSREGSRTEIDVLVSDIYKNNKLPIKGTLTASNFGGISLNNSNNRSSSDLLAGVQGIIGEVVASLCIQVADAHQVEDIIYIGTTLEDNELLQQIIESYTVLKLKKPTFLDKHGYSGAIGALLENTKKY</sequence>
<accession>A0A9X3R920</accession>
<proteinExistence type="predicted"/>
<dbReference type="GO" id="GO:0005524">
    <property type="term" value="F:ATP binding"/>
    <property type="evidence" value="ECO:0007669"/>
    <property type="project" value="UniProtKB-KW"/>
</dbReference>
<dbReference type="Proteomes" id="UP001152172">
    <property type="component" value="Unassembled WGS sequence"/>
</dbReference>
<dbReference type="PANTHER" id="PTHR12280:SF20">
    <property type="entry name" value="4'-PHOSPHOPANTETHEINE PHOSPHATASE"/>
    <property type="match status" value="1"/>
</dbReference>
<evidence type="ECO:0000256" key="4">
    <source>
        <dbReference type="ARBA" id="ARBA00022777"/>
    </source>
</evidence>
<dbReference type="RefSeq" id="WP_269921007.1">
    <property type="nucleotide sequence ID" value="NZ_JAMKBI010000002.1"/>
</dbReference>
<evidence type="ECO:0000256" key="2">
    <source>
        <dbReference type="ARBA" id="ARBA00022679"/>
    </source>
</evidence>
<organism evidence="7 8">
    <name type="scientific">Psychrobacillus psychrodurans</name>
    <dbReference type="NCBI Taxonomy" id="126157"/>
    <lineage>
        <taxon>Bacteria</taxon>
        <taxon>Bacillati</taxon>
        <taxon>Bacillota</taxon>
        <taxon>Bacilli</taxon>
        <taxon>Bacillales</taxon>
        <taxon>Bacillaceae</taxon>
        <taxon>Psychrobacillus</taxon>
    </lineage>
</organism>
<dbReference type="Gene3D" id="3.30.420.40">
    <property type="match status" value="1"/>
</dbReference>
<evidence type="ECO:0000256" key="5">
    <source>
        <dbReference type="ARBA" id="ARBA00022840"/>
    </source>
</evidence>
<evidence type="ECO:0000256" key="3">
    <source>
        <dbReference type="ARBA" id="ARBA00022741"/>
    </source>
</evidence>
<dbReference type="PANTHER" id="PTHR12280">
    <property type="entry name" value="PANTOTHENATE KINASE"/>
    <property type="match status" value="1"/>
</dbReference>
<dbReference type="EC" id="2.7.1.33" evidence="7"/>
<keyword evidence="2 7" id="KW-0808">Transferase</keyword>
<comment type="caution">
    <text evidence="7">The sequence shown here is derived from an EMBL/GenBank/DDBJ whole genome shotgun (WGS) entry which is preliminary data.</text>
</comment>
<evidence type="ECO:0000313" key="8">
    <source>
        <dbReference type="Proteomes" id="UP001152172"/>
    </source>
</evidence>
<evidence type="ECO:0000256" key="1">
    <source>
        <dbReference type="ARBA" id="ARBA00022490"/>
    </source>
</evidence>
<keyword evidence="5" id="KW-0067">ATP-binding</keyword>
<dbReference type="CDD" id="cd24085">
    <property type="entry name" value="ASKHA_NBD_PanK-II_bac"/>
    <property type="match status" value="1"/>
</dbReference>
<keyword evidence="6" id="KW-0173">Coenzyme A biosynthesis</keyword>
<dbReference type="Pfam" id="PF03630">
    <property type="entry name" value="Fumble"/>
    <property type="match status" value="1"/>
</dbReference>
<dbReference type="InterPro" id="IPR011602">
    <property type="entry name" value="Type_II_PanK_bac"/>
</dbReference>
<dbReference type="InterPro" id="IPR004567">
    <property type="entry name" value="Type_II_PanK"/>
</dbReference>
<evidence type="ECO:0000313" key="7">
    <source>
        <dbReference type="EMBL" id="MCZ8532441.1"/>
    </source>
</evidence>
<keyword evidence="1" id="KW-0963">Cytoplasm</keyword>
<name>A0A9X3R920_9BACI</name>
<dbReference type="GO" id="GO:0004594">
    <property type="term" value="F:pantothenate kinase activity"/>
    <property type="evidence" value="ECO:0007669"/>
    <property type="project" value="UniProtKB-EC"/>
</dbReference>
<keyword evidence="4 7" id="KW-0418">Kinase</keyword>
<keyword evidence="8" id="KW-1185">Reference proteome</keyword>
<dbReference type="GO" id="GO:0015937">
    <property type="term" value="P:coenzyme A biosynthetic process"/>
    <property type="evidence" value="ECO:0007669"/>
    <property type="project" value="UniProtKB-KW"/>
</dbReference>